<organism evidence="2 3">
    <name type="scientific">Symbiodinium microadriaticum</name>
    <name type="common">Dinoflagellate</name>
    <name type="synonym">Zooxanthella microadriatica</name>
    <dbReference type="NCBI Taxonomy" id="2951"/>
    <lineage>
        <taxon>Eukaryota</taxon>
        <taxon>Sar</taxon>
        <taxon>Alveolata</taxon>
        <taxon>Dinophyceae</taxon>
        <taxon>Suessiales</taxon>
        <taxon>Symbiodiniaceae</taxon>
        <taxon>Symbiodinium</taxon>
    </lineage>
</organism>
<protein>
    <submittedName>
        <fullName evidence="2">Uncharacterized protein</fullName>
    </submittedName>
</protein>
<accession>A0A1Q9C419</accession>
<proteinExistence type="predicted"/>
<reference evidence="2 3" key="1">
    <citation type="submission" date="2016-02" db="EMBL/GenBank/DDBJ databases">
        <title>Genome analysis of coral dinoflagellate symbionts highlights evolutionary adaptations to a symbiotic lifestyle.</title>
        <authorList>
            <person name="Aranda M."/>
            <person name="Li Y."/>
            <person name="Liew Y.J."/>
            <person name="Baumgarten S."/>
            <person name="Simakov O."/>
            <person name="Wilson M."/>
            <person name="Piel J."/>
            <person name="Ashoor H."/>
            <person name="Bougouffa S."/>
            <person name="Bajic V.B."/>
            <person name="Ryu T."/>
            <person name="Ravasi T."/>
            <person name="Bayer T."/>
            <person name="Micklem G."/>
            <person name="Kim H."/>
            <person name="Bhak J."/>
            <person name="Lajeunesse T.C."/>
            <person name="Voolstra C.R."/>
        </authorList>
    </citation>
    <scope>NUCLEOTIDE SEQUENCE [LARGE SCALE GENOMIC DNA]</scope>
    <source>
        <strain evidence="2 3">CCMP2467</strain>
    </source>
</reference>
<name>A0A1Q9C419_SYMMI</name>
<evidence type="ECO:0000256" key="1">
    <source>
        <dbReference type="SAM" id="MobiDB-lite"/>
    </source>
</evidence>
<keyword evidence="3" id="KW-1185">Reference proteome</keyword>
<dbReference type="Proteomes" id="UP000186817">
    <property type="component" value="Unassembled WGS sequence"/>
</dbReference>
<dbReference type="EMBL" id="LSRX01001730">
    <property type="protein sequence ID" value="OLP77668.1"/>
    <property type="molecule type" value="Genomic_DNA"/>
</dbReference>
<sequence length="295" mass="32283">MGAGASARDLASVDDETLVGIIASDPDRIERLLRTARQTEAQETSKPEAPGEVLPESSEPEAAWENLGPGIQRRSWEVPHSDWQVRQFRYHVHGDPYESLGKSPFEHSNSYSMHRAFHPLQLDGRTAVVWQSRSDWRPQLSVFGSDFGTYAQIALPGADQATLAGAAHDGKEPGALFLLMVQWGDGRPAESRDLTVIKAAMDGSELKRQVLDGGKDGLDMVCFGHYDGLAAPQPPPYGAQMSVAYAGGLLGVHLGRFMHKSEDGLNHQAGIWFTLSADTLQDKAAKNDRNGDYRY</sequence>
<dbReference type="OrthoDB" id="425597at2759"/>
<evidence type="ECO:0000313" key="2">
    <source>
        <dbReference type="EMBL" id="OLP77668.1"/>
    </source>
</evidence>
<dbReference type="AlphaFoldDB" id="A0A1Q9C419"/>
<evidence type="ECO:0000313" key="3">
    <source>
        <dbReference type="Proteomes" id="UP000186817"/>
    </source>
</evidence>
<comment type="caution">
    <text evidence="2">The sequence shown here is derived from an EMBL/GenBank/DDBJ whole genome shotgun (WGS) entry which is preliminary data.</text>
</comment>
<gene>
    <name evidence="2" type="ORF">AK812_SmicGene42251</name>
</gene>
<feature type="region of interest" description="Disordered" evidence="1">
    <location>
        <begin position="35"/>
        <end position="63"/>
    </location>
</feature>